<keyword evidence="6" id="KW-1015">Disulfide bond</keyword>
<evidence type="ECO:0000256" key="6">
    <source>
        <dbReference type="ARBA" id="ARBA00023157"/>
    </source>
</evidence>
<dbReference type="InterPro" id="IPR023549">
    <property type="entry name" value="Subtilisin_inhibitor"/>
</dbReference>
<evidence type="ECO:0000256" key="4">
    <source>
        <dbReference type="ARBA" id="ARBA00022690"/>
    </source>
</evidence>
<organism evidence="9">
    <name type="scientific">Streptomyces sp. NBC_01393</name>
    <dbReference type="NCBI Taxonomy" id="2903851"/>
    <lineage>
        <taxon>Bacteria</taxon>
        <taxon>Bacillati</taxon>
        <taxon>Actinomycetota</taxon>
        <taxon>Actinomycetes</taxon>
        <taxon>Kitasatosporales</taxon>
        <taxon>Streptomycetaceae</taxon>
        <taxon>Streptomyces</taxon>
    </lineage>
</organism>
<feature type="domain" description="Subtilisin inhibitor" evidence="8">
    <location>
        <begin position="106"/>
        <end position="173"/>
    </location>
</feature>
<feature type="chain" id="PRO_5043626134" evidence="7">
    <location>
        <begin position="26"/>
        <end position="196"/>
    </location>
</feature>
<keyword evidence="5" id="KW-0722">Serine protease inhibitor</keyword>
<proteinExistence type="inferred from homology"/>
<dbReference type="SUPFAM" id="SSF55399">
    <property type="entry name" value="Subtilisin inhibitor"/>
    <property type="match status" value="1"/>
</dbReference>
<evidence type="ECO:0000256" key="2">
    <source>
        <dbReference type="ARBA" id="ARBA00010472"/>
    </source>
</evidence>
<gene>
    <name evidence="9" type="ORF">OG699_22080</name>
</gene>
<evidence type="ECO:0000256" key="5">
    <source>
        <dbReference type="ARBA" id="ARBA00022900"/>
    </source>
</evidence>
<feature type="signal peptide" evidence="7">
    <location>
        <begin position="1"/>
        <end position="25"/>
    </location>
</feature>
<keyword evidence="7" id="KW-0732">Signal</keyword>
<dbReference type="InterPro" id="IPR036819">
    <property type="entry name" value="Subtilisin_inhibitor-like_sf"/>
</dbReference>
<dbReference type="EMBL" id="CP109546">
    <property type="protein sequence ID" value="WTZ10432.1"/>
    <property type="molecule type" value="Genomic_DNA"/>
</dbReference>
<evidence type="ECO:0000313" key="9">
    <source>
        <dbReference type="EMBL" id="WTZ10432.1"/>
    </source>
</evidence>
<reference evidence="9" key="1">
    <citation type="submission" date="2022-10" db="EMBL/GenBank/DDBJ databases">
        <title>The complete genomes of actinobacterial strains from the NBC collection.</title>
        <authorList>
            <person name="Joergensen T.S."/>
            <person name="Alvarez Arevalo M."/>
            <person name="Sterndorff E.B."/>
            <person name="Faurdal D."/>
            <person name="Vuksanovic O."/>
            <person name="Mourched A.-S."/>
            <person name="Charusanti P."/>
            <person name="Shaw S."/>
            <person name="Blin K."/>
            <person name="Weber T."/>
        </authorList>
    </citation>
    <scope>NUCLEOTIDE SEQUENCE</scope>
    <source>
        <strain evidence="9">NBC_01393</strain>
    </source>
</reference>
<evidence type="ECO:0000256" key="3">
    <source>
        <dbReference type="ARBA" id="ARBA00022525"/>
    </source>
</evidence>
<dbReference type="GO" id="GO:0004867">
    <property type="term" value="F:serine-type endopeptidase inhibitor activity"/>
    <property type="evidence" value="ECO:0007669"/>
    <property type="project" value="UniProtKB-KW"/>
</dbReference>
<dbReference type="PROSITE" id="PS00999">
    <property type="entry name" value="SSI"/>
    <property type="match status" value="1"/>
</dbReference>
<name>A0AAU3I198_9ACTN</name>
<dbReference type="AlphaFoldDB" id="A0AAU3I198"/>
<dbReference type="InterPro" id="IPR020054">
    <property type="entry name" value="Prot_inh_SSI_I16_CS"/>
</dbReference>
<dbReference type="Gene3D" id="3.30.350.10">
    <property type="entry name" value="Subtilisin inhibitor-like"/>
    <property type="match status" value="1"/>
</dbReference>
<comment type="subcellular location">
    <subcellularLocation>
        <location evidence="1">Secreted</location>
    </subcellularLocation>
</comment>
<keyword evidence="3" id="KW-0964">Secreted</keyword>
<dbReference type="Pfam" id="PF00720">
    <property type="entry name" value="SSI"/>
    <property type="match status" value="1"/>
</dbReference>
<accession>A0AAU3I198</accession>
<protein>
    <submittedName>
        <fullName evidence="9">Subtilase-type protease inhibitor</fullName>
    </submittedName>
</protein>
<keyword evidence="4 9" id="KW-0646">Protease inhibitor</keyword>
<evidence type="ECO:0000256" key="7">
    <source>
        <dbReference type="SAM" id="SignalP"/>
    </source>
</evidence>
<dbReference type="GO" id="GO:0005576">
    <property type="term" value="C:extracellular region"/>
    <property type="evidence" value="ECO:0007669"/>
    <property type="project" value="UniProtKB-SubCell"/>
</dbReference>
<evidence type="ECO:0000259" key="8">
    <source>
        <dbReference type="Pfam" id="PF00720"/>
    </source>
</evidence>
<evidence type="ECO:0000256" key="1">
    <source>
        <dbReference type="ARBA" id="ARBA00004613"/>
    </source>
</evidence>
<sequence>MLRRLLLTAAVSAATALSWAPGATAGTPSDAPGVSPVPMASPAGPATVLTGGPSPLFPGGVPAAARAAAAYGLALPALMPPPARPDDSADRLTVTVDGVGGGADGTFGLECHPAGGTHPHAAEACDRLDRMTTWGKDTFAPVPPDALCTMVYGGPATAHVTGTWAGRPVDARYDRSNGCEISRWNALAPVLPGARA</sequence>
<comment type="similarity">
    <text evidence="2">Belongs to the protease inhibitor I16 (SSI) family.</text>
</comment>